<dbReference type="STRING" id="51031.W2TFY5"/>
<dbReference type="AlphaFoldDB" id="W2TFY5"/>
<evidence type="ECO:0000313" key="2">
    <source>
        <dbReference type="Proteomes" id="UP000053676"/>
    </source>
</evidence>
<evidence type="ECO:0000313" key="1">
    <source>
        <dbReference type="EMBL" id="ETN79922.1"/>
    </source>
</evidence>
<dbReference type="EMBL" id="KI659280">
    <property type="protein sequence ID" value="ETN79922.1"/>
    <property type="molecule type" value="Genomic_DNA"/>
</dbReference>
<organism evidence="1 2">
    <name type="scientific">Necator americanus</name>
    <name type="common">Human hookworm</name>
    <dbReference type="NCBI Taxonomy" id="51031"/>
    <lineage>
        <taxon>Eukaryota</taxon>
        <taxon>Metazoa</taxon>
        <taxon>Ecdysozoa</taxon>
        <taxon>Nematoda</taxon>
        <taxon>Chromadorea</taxon>
        <taxon>Rhabditida</taxon>
        <taxon>Rhabditina</taxon>
        <taxon>Rhabditomorpha</taxon>
        <taxon>Strongyloidea</taxon>
        <taxon>Ancylostomatidae</taxon>
        <taxon>Bunostominae</taxon>
        <taxon>Necator</taxon>
    </lineage>
</organism>
<name>W2TFY5_NECAM</name>
<sequence>MEPSTAWTFRYRGMYKRYGCDASGVTGGVTGSAFGTETTGYLAVEGKLFGSIKLFLDGVTRYAELGKVIRIVIPYHGRRGHQYLHLIDYVGSLSKPIYSGIGVMLVLFNAKLLLLSSKALDVSEQL</sequence>
<keyword evidence="2" id="KW-1185">Reference proteome</keyword>
<protein>
    <submittedName>
        <fullName evidence="1">Uncharacterized protein</fullName>
    </submittedName>
</protein>
<dbReference type="KEGG" id="nai:NECAME_09493"/>
<accession>W2TFY5</accession>
<dbReference type="PANTHER" id="PTHR40314:SF1">
    <property type="entry name" value="ENDO_EXONUCLEASE_PHOSPHATASE DOMAIN-CONTAINING PROTEIN"/>
    <property type="match status" value="1"/>
</dbReference>
<proteinExistence type="predicted"/>
<reference evidence="2" key="1">
    <citation type="journal article" date="2014" name="Nat. Genet.">
        <title>Genome of the human hookworm Necator americanus.</title>
        <authorList>
            <person name="Tang Y.T."/>
            <person name="Gao X."/>
            <person name="Rosa B.A."/>
            <person name="Abubucker S."/>
            <person name="Hallsworth-Pepin K."/>
            <person name="Martin J."/>
            <person name="Tyagi R."/>
            <person name="Heizer E."/>
            <person name="Zhang X."/>
            <person name="Bhonagiri-Palsikar V."/>
            <person name="Minx P."/>
            <person name="Warren W.C."/>
            <person name="Wang Q."/>
            <person name="Zhan B."/>
            <person name="Hotez P.J."/>
            <person name="Sternberg P.W."/>
            <person name="Dougall A."/>
            <person name="Gaze S.T."/>
            <person name="Mulvenna J."/>
            <person name="Sotillo J."/>
            <person name="Ranganathan S."/>
            <person name="Rabelo E.M."/>
            <person name="Wilson R.K."/>
            <person name="Felgner P.L."/>
            <person name="Bethony J."/>
            <person name="Hawdon J.M."/>
            <person name="Gasser R.B."/>
            <person name="Loukas A."/>
            <person name="Mitreva M."/>
        </authorList>
    </citation>
    <scope>NUCLEOTIDE SEQUENCE [LARGE SCALE GENOMIC DNA]</scope>
</reference>
<dbReference type="PANTHER" id="PTHR40314">
    <property type="entry name" value="PROTEIN CBG09102-RELATED"/>
    <property type="match status" value="1"/>
</dbReference>
<gene>
    <name evidence="1" type="ORF">NECAME_09493</name>
</gene>
<dbReference type="InterPro" id="IPR055273">
    <property type="entry name" value="CBG09102/CBG15751-like_dom"/>
</dbReference>
<dbReference type="Proteomes" id="UP000053676">
    <property type="component" value="Unassembled WGS sequence"/>
</dbReference>